<dbReference type="Pfam" id="PF16466">
    <property type="entry name" value="DUF5047"/>
    <property type="match status" value="1"/>
</dbReference>
<feature type="domain" description="DUF5047" evidence="2">
    <location>
        <begin position="40"/>
        <end position="157"/>
    </location>
</feature>
<feature type="region of interest" description="Disordered" evidence="1">
    <location>
        <begin position="244"/>
        <end position="277"/>
    </location>
</feature>
<reference evidence="3 4" key="1">
    <citation type="submission" date="2023-05" db="EMBL/GenBank/DDBJ databases">
        <title>Lithophilousrod everest ZFBP1038 complete genpme.</title>
        <authorList>
            <person name="Tian M."/>
        </authorList>
    </citation>
    <scope>NUCLEOTIDE SEQUENCE [LARGE SCALE GENOMIC DNA]</scope>
    <source>
        <strain evidence="3 4">ZFBP1038</strain>
    </source>
</reference>
<feature type="compositionally biased region" description="Polar residues" evidence="1">
    <location>
        <begin position="259"/>
        <end position="274"/>
    </location>
</feature>
<protein>
    <submittedName>
        <fullName evidence="3">DUF5047 domain-containing protein</fullName>
    </submittedName>
</protein>
<evidence type="ECO:0000313" key="4">
    <source>
        <dbReference type="Proteomes" id="UP001209083"/>
    </source>
</evidence>
<proteinExistence type="predicted"/>
<dbReference type="InterPro" id="IPR032490">
    <property type="entry name" value="DUF5047"/>
</dbReference>
<dbReference type="Proteomes" id="UP001209083">
    <property type="component" value="Chromosome"/>
</dbReference>
<accession>A0ABY8QWW7</accession>
<evidence type="ECO:0000259" key="2">
    <source>
        <dbReference type="Pfam" id="PF16466"/>
    </source>
</evidence>
<organism evidence="3 4">
    <name type="scientific">Saxibacter everestensis</name>
    <dbReference type="NCBI Taxonomy" id="2909229"/>
    <lineage>
        <taxon>Bacteria</taxon>
        <taxon>Bacillati</taxon>
        <taxon>Actinomycetota</taxon>
        <taxon>Actinomycetes</taxon>
        <taxon>Micrococcales</taxon>
        <taxon>Brevibacteriaceae</taxon>
        <taxon>Saxibacter</taxon>
    </lineage>
</organism>
<keyword evidence="4" id="KW-1185">Reference proteome</keyword>
<evidence type="ECO:0000313" key="3">
    <source>
        <dbReference type="EMBL" id="WGW12759.1"/>
    </source>
</evidence>
<gene>
    <name evidence="3" type="ORF">LWF01_03010</name>
</gene>
<dbReference type="RefSeq" id="WP_349639563.1">
    <property type="nucleotide sequence ID" value="NZ_CP090958.1"/>
</dbReference>
<sequence length="387" mass="41804">MQPVTERWLASLALARWIPRVEWSPDRGVTWLPLTLHDGSATADSKSQVRWSSTLTCSGADVGRHGLSPFGSRVRIHMGLAYDRHTVEEVRLGTYRVEDLDQTGVRPGRFTIKCASLEAQVMDARFQRARSFPAGPSRFLLEQLIREVLPEASIQWQVGDLDIPQLTEERDRWGLIDGRSDAASIAKSLGARVFADARGVFTVAPVPSLEDKPAWTVDVGPGGMLVEPSSSLSRKGVYNQVVARGSRDDGTPPVGPVTVSDTDPTSPTYVNTDATSDDKGPFGEVPMFYTSQLLKTIAQCEKAAKGLLAPRLGLKQTASIKTLTNFALEPDDVIDARQPDGSMAPTIVDSISYPLTGGAMDLSTRATTTRLAGQVTVDAAEEGGDIQ</sequence>
<name>A0ABY8QWW7_9MICO</name>
<evidence type="ECO:0000256" key="1">
    <source>
        <dbReference type="SAM" id="MobiDB-lite"/>
    </source>
</evidence>
<dbReference type="EMBL" id="CP090958">
    <property type="protein sequence ID" value="WGW12759.1"/>
    <property type="molecule type" value="Genomic_DNA"/>
</dbReference>